<name>A0ABD2LGS1_9BILA</name>
<sequence>MLNKKCVAFALFLLLSAAVLFVSGAKKSANYLACVSTCNQFTKKTCQGSAMSPYDNPKMRCKCKWQSSFFSGGKCTPNY</sequence>
<keyword evidence="3" id="KW-1185">Reference proteome</keyword>
<feature type="chain" id="PRO_5044786924" evidence="1">
    <location>
        <begin position="25"/>
        <end position="79"/>
    </location>
</feature>
<keyword evidence="1" id="KW-0732">Signal</keyword>
<gene>
    <name evidence="2" type="ORF">niasHT_017253</name>
</gene>
<protein>
    <submittedName>
        <fullName evidence="2">Uncharacterized protein</fullName>
    </submittedName>
</protein>
<proteinExistence type="predicted"/>
<evidence type="ECO:0000313" key="3">
    <source>
        <dbReference type="Proteomes" id="UP001620626"/>
    </source>
</evidence>
<feature type="signal peptide" evidence="1">
    <location>
        <begin position="1"/>
        <end position="24"/>
    </location>
</feature>
<dbReference type="Proteomes" id="UP001620626">
    <property type="component" value="Unassembled WGS sequence"/>
</dbReference>
<organism evidence="2 3">
    <name type="scientific">Heterodera trifolii</name>
    <dbReference type="NCBI Taxonomy" id="157864"/>
    <lineage>
        <taxon>Eukaryota</taxon>
        <taxon>Metazoa</taxon>
        <taxon>Ecdysozoa</taxon>
        <taxon>Nematoda</taxon>
        <taxon>Chromadorea</taxon>
        <taxon>Rhabditida</taxon>
        <taxon>Tylenchina</taxon>
        <taxon>Tylenchomorpha</taxon>
        <taxon>Tylenchoidea</taxon>
        <taxon>Heteroderidae</taxon>
        <taxon>Heteroderinae</taxon>
        <taxon>Heterodera</taxon>
    </lineage>
</organism>
<accession>A0ABD2LGS1</accession>
<dbReference type="EMBL" id="JBICBT010000417">
    <property type="protein sequence ID" value="KAL3114389.1"/>
    <property type="molecule type" value="Genomic_DNA"/>
</dbReference>
<comment type="caution">
    <text evidence="2">The sequence shown here is derived from an EMBL/GenBank/DDBJ whole genome shotgun (WGS) entry which is preliminary data.</text>
</comment>
<evidence type="ECO:0000313" key="2">
    <source>
        <dbReference type="EMBL" id="KAL3114389.1"/>
    </source>
</evidence>
<dbReference type="AlphaFoldDB" id="A0ABD2LGS1"/>
<evidence type="ECO:0000256" key="1">
    <source>
        <dbReference type="SAM" id="SignalP"/>
    </source>
</evidence>
<reference evidence="2 3" key="1">
    <citation type="submission" date="2024-10" db="EMBL/GenBank/DDBJ databases">
        <authorList>
            <person name="Kim D."/>
        </authorList>
    </citation>
    <scope>NUCLEOTIDE SEQUENCE [LARGE SCALE GENOMIC DNA]</scope>
    <source>
        <strain evidence="2">BH-2024</strain>
    </source>
</reference>